<keyword evidence="2" id="KW-1185">Reference proteome</keyword>
<reference evidence="2" key="1">
    <citation type="journal article" date="2019" name="Int. J. Syst. Evol. Microbiol.">
        <title>The Global Catalogue of Microorganisms (GCM) 10K type strain sequencing project: providing services to taxonomists for standard genome sequencing and annotation.</title>
        <authorList>
            <consortium name="The Broad Institute Genomics Platform"/>
            <consortium name="The Broad Institute Genome Sequencing Center for Infectious Disease"/>
            <person name="Wu L."/>
            <person name="Ma J."/>
        </authorList>
    </citation>
    <scope>NUCLEOTIDE SEQUENCE [LARGE SCALE GENOMIC DNA]</scope>
    <source>
        <strain evidence="2">CGMCC 1.7030</strain>
    </source>
</reference>
<dbReference type="EMBL" id="JBHSKS010000003">
    <property type="protein sequence ID" value="MFC5191006.1"/>
    <property type="molecule type" value="Genomic_DNA"/>
</dbReference>
<dbReference type="NCBIfam" id="TIGR04183">
    <property type="entry name" value="Por_Secre_tail"/>
    <property type="match status" value="1"/>
</dbReference>
<proteinExistence type="predicted"/>
<name>A0ABW0BUA7_9BACT</name>
<protein>
    <submittedName>
        <fullName evidence="1">T9SS type A sorting domain-containing protein</fullName>
    </submittedName>
</protein>
<dbReference type="InterPro" id="IPR026444">
    <property type="entry name" value="Secre_tail"/>
</dbReference>
<dbReference type="RefSeq" id="WP_377912649.1">
    <property type="nucleotide sequence ID" value="NZ_JBHSKS010000003.1"/>
</dbReference>
<accession>A0ABW0BUA7</accession>
<evidence type="ECO:0000313" key="2">
    <source>
        <dbReference type="Proteomes" id="UP001596163"/>
    </source>
</evidence>
<comment type="caution">
    <text evidence="1">The sequence shown here is derived from an EMBL/GenBank/DDBJ whole genome shotgun (WGS) entry which is preliminary data.</text>
</comment>
<organism evidence="1 2">
    <name type="scientific">Algoriphagus aquatilis</name>
    <dbReference type="NCBI Taxonomy" id="490186"/>
    <lineage>
        <taxon>Bacteria</taxon>
        <taxon>Pseudomonadati</taxon>
        <taxon>Bacteroidota</taxon>
        <taxon>Cytophagia</taxon>
        <taxon>Cytophagales</taxon>
        <taxon>Cyclobacteriaceae</taxon>
        <taxon>Algoriphagus</taxon>
    </lineage>
</organism>
<sequence>MIKILPQSTLCLTPSRSVLVCVMVLFFGVSWGQTTNDYRSRQTGNWNSTATWERFNGTSWVAATATPTNTNANVITIQNADTVSITAAVSVDQVVVAVGGQVNLNTNVTLSITNGTGNDFEVAGTFSRSTGTITIASGASFVFGDNGTYIHAQNGGIIPTAIWAASSTVRIEGTTSTDPTGLNQSFGNFIWNAIGLGSNSVNFNPTGIAGNLEINNGSATGQIIQTVASLSIGGDLIIGGGVFAIASGNSNTRVLTVSGNVTISGGSLLVKQNNNGGGTLNINGNLTHTGGTISRSGSGGASINFSGSGSPQLFTSGGSVTNTINWTVNSGAFLQMAASGTTVTGGGTFTLSSGATLGITSPNGIANSGATGNIQVLGTRNFSTGADYVYNGSSNQSVGNGLPATVNSLIIANSGSDGDNLVILDSDKEVSSDLGVELGVLDLVTFTANRATSGGSFYLEANTGLRLSGVSNFPSVFSNRTLDCSSTVEYYANGPQTVAGVNYGNLILSGSGVKTLQTGTTQLCSNFTLSGTVTATAVVGMTVGGNFAIGSGTSFSAGSFTHQVNSNWTNQGTFSAGTSTFIFGGTTSGSLTNSGTGQFFNLSFVGSGTKTINSPLSPTGDILQISTSVILSGASTITLATGRSLEINASGSVNTGSGRLIIQPGAFYVNRSTSNPTLEVRQRFLGSKGWRLVGTPINSTYAALTSGFETQGFPGSTYPTLQPNLLWWDETDKGTTLQGWRQPVSLSASVPAGRGHYFYVFNGESKPGGGNYSDALPLTMAVSGTEVNLASGNFDFGVTFTPRNTSSVAQGDSLIEVNQADEGFNLVANPTASVIDFHSPTGWTKTNIDQSIYVWDPATSSFLTWNGTSGSLGSGRITPFQAFWVKANAPSPVLMLNGNAPKSLLSTDFFGRKQTEPISILELHVMGEGMNAQSLISFGEGGETDVDPKDAYQLESLAEDWLLLYSFGSLKTKSPLVINHQPSLVSQENRVIPLHLASAKKGEPFKGAYLMDWKLPVNWEPSLDLVLMDHINQKAVDMKKESAYAFEFEAPKATTSNGRKGLDTLLSPRAVVFQTPYSLDEEENPANARISAGSKPKRPFTLFIGKFPEGRIEYLPEFPKLFSPAPNPFVDQTKIRFFLPVSEDAEVKIYSLLGQEVGGFPKQSYSTGIHELEWAPQSIALPKGIYLIRLVTPTGQFTQKLIKN</sequence>
<gene>
    <name evidence="1" type="ORF">ACFPIK_04460</name>
</gene>
<dbReference type="Proteomes" id="UP001596163">
    <property type="component" value="Unassembled WGS sequence"/>
</dbReference>
<evidence type="ECO:0000313" key="1">
    <source>
        <dbReference type="EMBL" id="MFC5191006.1"/>
    </source>
</evidence>